<name>A0A7J0DPK3_9ERIC</name>
<reference evidence="3" key="1">
    <citation type="submission" date="2019-07" db="EMBL/GenBank/DDBJ databases">
        <title>De Novo Assembly of kiwifruit Actinidia rufa.</title>
        <authorList>
            <person name="Sugita-Konishi S."/>
            <person name="Sato K."/>
            <person name="Mori E."/>
            <person name="Abe Y."/>
            <person name="Kisaki G."/>
            <person name="Hamano K."/>
            <person name="Suezawa K."/>
            <person name="Otani M."/>
            <person name="Fukuda T."/>
            <person name="Manabe T."/>
            <person name="Gomi K."/>
            <person name="Tabuchi M."/>
            <person name="Akimitsu K."/>
            <person name="Kataoka I."/>
        </authorList>
    </citation>
    <scope>NUCLEOTIDE SEQUENCE [LARGE SCALE GENOMIC DNA]</scope>
    <source>
        <strain evidence="3">cv. Fuchu</strain>
    </source>
</reference>
<organism evidence="2 3">
    <name type="scientific">Actinidia rufa</name>
    <dbReference type="NCBI Taxonomy" id="165716"/>
    <lineage>
        <taxon>Eukaryota</taxon>
        <taxon>Viridiplantae</taxon>
        <taxon>Streptophyta</taxon>
        <taxon>Embryophyta</taxon>
        <taxon>Tracheophyta</taxon>
        <taxon>Spermatophyta</taxon>
        <taxon>Magnoliopsida</taxon>
        <taxon>eudicotyledons</taxon>
        <taxon>Gunneridae</taxon>
        <taxon>Pentapetalae</taxon>
        <taxon>asterids</taxon>
        <taxon>Ericales</taxon>
        <taxon>Actinidiaceae</taxon>
        <taxon>Actinidia</taxon>
    </lineage>
</organism>
<protein>
    <submittedName>
        <fullName evidence="2">Ribonucleotide reductase 1</fullName>
    </submittedName>
</protein>
<dbReference type="SUPFAM" id="SSF51998">
    <property type="entry name" value="PFL-like glycyl radical enzymes"/>
    <property type="match status" value="1"/>
</dbReference>
<accession>A0A7J0DPK3</accession>
<keyword evidence="3" id="KW-1185">Reference proteome</keyword>
<dbReference type="AlphaFoldDB" id="A0A7J0DPK3"/>
<evidence type="ECO:0000313" key="3">
    <source>
        <dbReference type="Proteomes" id="UP000585474"/>
    </source>
</evidence>
<sequence length="95" mass="10262">MGVRNSLLVAPMPTASTSKILGNNECFEPCWNNMRVASQVLEQVEGGVAGAWMSQLRWSQVGFEWVTVECFNLLAAIDGDGWCLGQGQGTVALMP</sequence>
<evidence type="ECO:0000259" key="1">
    <source>
        <dbReference type="Pfam" id="PF02867"/>
    </source>
</evidence>
<gene>
    <name evidence="2" type="ORF">Acr_00g0063870</name>
</gene>
<dbReference type="Pfam" id="PF02867">
    <property type="entry name" value="Ribonuc_red_lgC"/>
    <property type="match status" value="1"/>
</dbReference>
<comment type="caution">
    <text evidence="2">The sequence shown here is derived from an EMBL/GenBank/DDBJ whole genome shotgun (WGS) entry which is preliminary data.</text>
</comment>
<proteinExistence type="predicted"/>
<dbReference type="Gene3D" id="3.20.70.20">
    <property type="match status" value="1"/>
</dbReference>
<dbReference type="EMBL" id="BJWL01000334">
    <property type="protein sequence ID" value="GFS39592.1"/>
    <property type="molecule type" value="Genomic_DNA"/>
</dbReference>
<dbReference type="InterPro" id="IPR000788">
    <property type="entry name" value="RNR_lg_C"/>
</dbReference>
<feature type="domain" description="Ribonucleotide reductase large subunit C-terminal" evidence="1">
    <location>
        <begin position="2"/>
        <end position="36"/>
    </location>
</feature>
<evidence type="ECO:0000313" key="2">
    <source>
        <dbReference type="EMBL" id="GFS39592.1"/>
    </source>
</evidence>
<dbReference type="Proteomes" id="UP000585474">
    <property type="component" value="Unassembled WGS sequence"/>
</dbReference>
<dbReference type="OrthoDB" id="3000483at2759"/>